<sequence>MKYVVLGASAAGISGVGRLRELDPTAEITLISKDEHIYSRCIMHHYIEGIRDLKKLQFVPQDFIEKNKINWMKGESATNIDTHAKEVLTSKGNRVPFDKLLIATGSHVFFPPIPGLKEAKNAIGFHDIDECEAIMERAKTAEHIVIMGAGLVGIDAVSGLLHLGKSLTLVEMRDRMLSIQLDHRAARTYEAAFEAHGVKQLYSVGASALNLNEHDEITSITLSNGESIPCDLLIVASGVRANVSFLEGSDIETDRFGLIIDPLGQTSHPDIYGAGDVTGRNPIWPVAVKEGLIAASNMAGVHMEMTDFFASKSTMNFLNIPTMSLGLAQPEDESEYCIEIEEGTKGNYKKIVHKDGKIYGAILQGDLSYSGILTQLIRNKIDVSKVRKPLFRIDYSDFFNIKENFEYTYTDEV</sequence>
<feature type="domain" description="FAD/NAD(P)-binding" evidence="4">
    <location>
        <begin position="1"/>
        <end position="291"/>
    </location>
</feature>
<evidence type="ECO:0000313" key="6">
    <source>
        <dbReference type="EMBL" id="MBU3803613.1"/>
    </source>
</evidence>
<evidence type="ECO:0000259" key="4">
    <source>
        <dbReference type="Pfam" id="PF07992"/>
    </source>
</evidence>
<name>A0A9E2NMP1_9FIRM</name>
<comment type="caution">
    <text evidence="6">The sequence shown here is derived from an EMBL/GenBank/DDBJ whole genome shotgun (WGS) entry which is preliminary data.</text>
</comment>
<proteinExistence type="predicted"/>
<dbReference type="PRINTS" id="PR00368">
    <property type="entry name" value="FADPNR"/>
</dbReference>
<keyword evidence="3" id="KW-0274">FAD</keyword>
<organism evidence="6 7">
    <name type="scientific">Candidatus Cellulosilyticum pullistercoris</name>
    <dbReference type="NCBI Taxonomy" id="2838521"/>
    <lineage>
        <taxon>Bacteria</taxon>
        <taxon>Bacillati</taxon>
        <taxon>Bacillota</taxon>
        <taxon>Clostridia</taxon>
        <taxon>Lachnospirales</taxon>
        <taxon>Cellulosilyticaceae</taxon>
        <taxon>Cellulosilyticum</taxon>
    </lineage>
</organism>
<comment type="cofactor">
    <cofactor evidence="1">
        <name>FAD</name>
        <dbReference type="ChEBI" id="CHEBI:57692"/>
    </cofactor>
</comment>
<reference evidence="6" key="2">
    <citation type="submission" date="2021-04" db="EMBL/GenBank/DDBJ databases">
        <authorList>
            <person name="Gilroy R."/>
        </authorList>
    </citation>
    <scope>NUCLEOTIDE SEQUENCE</scope>
    <source>
        <strain evidence="6">B5-657</strain>
    </source>
</reference>
<gene>
    <name evidence="6" type="ORF">H9872_02480</name>
</gene>
<evidence type="ECO:0000256" key="3">
    <source>
        <dbReference type="ARBA" id="ARBA00022827"/>
    </source>
</evidence>
<accession>A0A9E2NMP1</accession>
<dbReference type="GO" id="GO:0016491">
    <property type="term" value="F:oxidoreductase activity"/>
    <property type="evidence" value="ECO:0007669"/>
    <property type="project" value="InterPro"/>
</dbReference>
<keyword evidence="2" id="KW-0285">Flavoprotein</keyword>
<evidence type="ECO:0000259" key="5">
    <source>
        <dbReference type="Pfam" id="PF18267"/>
    </source>
</evidence>
<dbReference type="SUPFAM" id="SSF51905">
    <property type="entry name" value="FAD/NAD(P)-binding domain"/>
    <property type="match status" value="1"/>
</dbReference>
<dbReference type="InterPro" id="IPR050260">
    <property type="entry name" value="FAD-bd_OxRdtase"/>
</dbReference>
<dbReference type="Gene3D" id="3.50.50.60">
    <property type="entry name" value="FAD/NAD(P)-binding domain"/>
    <property type="match status" value="2"/>
</dbReference>
<dbReference type="EMBL" id="JAHLFQ010000046">
    <property type="protein sequence ID" value="MBU3803613.1"/>
    <property type="molecule type" value="Genomic_DNA"/>
</dbReference>
<dbReference type="InterPro" id="IPR036188">
    <property type="entry name" value="FAD/NAD-bd_sf"/>
</dbReference>
<dbReference type="InterPro" id="IPR023753">
    <property type="entry name" value="FAD/NAD-binding_dom"/>
</dbReference>
<dbReference type="InterPro" id="IPR016156">
    <property type="entry name" value="FAD/NAD-linked_Rdtase_dimer_sf"/>
</dbReference>
<dbReference type="AlphaFoldDB" id="A0A9E2NMP1"/>
<dbReference type="Pfam" id="PF18267">
    <property type="entry name" value="Rubredoxin_C"/>
    <property type="match status" value="1"/>
</dbReference>
<dbReference type="Pfam" id="PF07992">
    <property type="entry name" value="Pyr_redox_2"/>
    <property type="match status" value="1"/>
</dbReference>
<dbReference type="Gene3D" id="3.30.390.30">
    <property type="match status" value="1"/>
</dbReference>
<evidence type="ECO:0000256" key="2">
    <source>
        <dbReference type="ARBA" id="ARBA00022630"/>
    </source>
</evidence>
<protein>
    <submittedName>
        <fullName evidence="6">FAD-dependent oxidoreductase</fullName>
    </submittedName>
</protein>
<dbReference type="PANTHER" id="PTHR43429:SF3">
    <property type="entry name" value="NITRITE REDUCTASE [NAD(P)H]"/>
    <property type="match status" value="1"/>
</dbReference>
<evidence type="ECO:0000313" key="7">
    <source>
        <dbReference type="Proteomes" id="UP000824229"/>
    </source>
</evidence>
<dbReference type="PRINTS" id="PR00411">
    <property type="entry name" value="PNDRDTASEI"/>
</dbReference>
<reference evidence="6" key="1">
    <citation type="journal article" date="2021" name="PeerJ">
        <title>Extensive microbial diversity within the chicken gut microbiome revealed by metagenomics and culture.</title>
        <authorList>
            <person name="Gilroy R."/>
            <person name="Ravi A."/>
            <person name="Getino M."/>
            <person name="Pursley I."/>
            <person name="Horton D.L."/>
            <person name="Alikhan N.F."/>
            <person name="Baker D."/>
            <person name="Gharbi K."/>
            <person name="Hall N."/>
            <person name="Watson M."/>
            <person name="Adriaenssens E.M."/>
            <person name="Foster-Nyarko E."/>
            <person name="Jarju S."/>
            <person name="Secka A."/>
            <person name="Antonio M."/>
            <person name="Oren A."/>
            <person name="Chaudhuri R.R."/>
            <person name="La Ragione R."/>
            <person name="Hildebrand F."/>
            <person name="Pallen M.J."/>
        </authorList>
    </citation>
    <scope>NUCLEOTIDE SEQUENCE</scope>
    <source>
        <strain evidence="6">B5-657</strain>
    </source>
</reference>
<dbReference type="PANTHER" id="PTHR43429">
    <property type="entry name" value="PYRIDINE NUCLEOTIDE-DISULFIDE OXIDOREDUCTASE DOMAIN-CONTAINING"/>
    <property type="match status" value="1"/>
</dbReference>
<dbReference type="Proteomes" id="UP000824229">
    <property type="component" value="Unassembled WGS sequence"/>
</dbReference>
<feature type="domain" description="NADH-rubredoxin oxidoreductase C-terminal" evidence="5">
    <location>
        <begin position="314"/>
        <end position="381"/>
    </location>
</feature>
<dbReference type="InterPro" id="IPR041575">
    <property type="entry name" value="Rubredoxin_C"/>
</dbReference>
<evidence type="ECO:0000256" key="1">
    <source>
        <dbReference type="ARBA" id="ARBA00001974"/>
    </source>
</evidence>